<dbReference type="EMBL" id="NEDP02076732">
    <property type="protein sequence ID" value="OWF35342.1"/>
    <property type="molecule type" value="Genomic_DNA"/>
</dbReference>
<dbReference type="PANTHER" id="PTHR24335:SF4">
    <property type="entry name" value="EXTRA-EXTRA"/>
    <property type="match status" value="1"/>
</dbReference>
<dbReference type="SMART" id="SM00389">
    <property type="entry name" value="HOX"/>
    <property type="match status" value="1"/>
</dbReference>
<evidence type="ECO:0000256" key="3">
    <source>
        <dbReference type="ARBA" id="ARBA00023242"/>
    </source>
</evidence>
<gene>
    <name evidence="8" type="ORF">KP79_PYT03910</name>
</gene>
<dbReference type="PROSITE" id="PS50071">
    <property type="entry name" value="HOMEOBOX_2"/>
    <property type="match status" value="1"/>
</dbReference>
<evidence type="ECO:0000256" key="1">
    <source>
        <dbReference type="ARBA" id="ARBA00023125"/>
    </source>
</evidence>
<feature type="compositionally biased region" description="Acidic residues" evidence="6">
    <location>
        <begin position="290"/>
        <end position="321"/>
    </location>
</feature>
<evidence type="ECO:0000256" key="2">
    <source>
        <dbReference type="ARBA" id="ARBA00023155"/>
    </source>
</evidence>
<reference evidence="8 9" key="1">
    <citation type="journal article" date="2017" name="Nat. Ecol. Evol.">
        <title>Scallop genome provides insights into evolution of bilaterian karyotype and development.</title>
        <authorList>
            <person name="Wang S."/>
            <person name="Zhang J."/>
            <person name="Jiao W."/>
            <person name="Li J."/>
            <person name="Xun X."/>
            <person name="Sun Y."/>
            <person name="Guo X."/>
            <person name="Huan P."/>
            <person name="Dong B."/>
            <person name="Zhang L."/>
            <person name="Hu X."/>
            <person name="Sun X."/>
            <person name="Wang J."/>
            <person name="Zhao C."/>
            <person name="Wang Y."/>
            <person name="Wang D."/>
            <person name="Huang X."/>
            <person name="Wang R."/>
            <person name="Lv J."/>
            <person name="Li Y."/>
            <person name="Zhang Z."/>
            <person name="Liu B."/>
            <person name="Lu W."/>
            <person name="Hui Y."/>
            <person name="Liang J."/>
            <person name="Zhou Z."/>
            <person name="Hou R."/>
            <person name="Li X."/>
            <person name="Liu Y."/>
            <person name="Li H."/>
            <person name="Ning X."/>
            <person name="Lin Y."/>
            <person name="Zhao L."/>
            <person name="Xing Q."/>
            <person name="Dou J."/>
            <person name="Li Y."/>
            <person name="Mao J."/>
            <person name="Guo H."/>
            <person name="Dou H."/>
            <person name="Li T."/>
            <person name="Mu C."/>
            <person name="Jiang W."/>
            <person name="Fu Q."/>
            <person name="Fu X."/>
            <person name="Miao Y."/>
            <person name="Liu J."/>
            <person name="Yu Q."/>
            <person name="Li R."/>
            <person name="Liao H."/>
            <person name="Li X."/>
            <person name="Kong Y."/>
            <person name="Jiang Z."/>
            <person name="Chourrout D."/>
            <person name="Li R."/>
            <person name="Bao Z."/>
        </authorList>
    </citation>
    <scope>NUCLEOTIDE SEQUENCE [LARGE SCALE GENOMIC DNA]</scope>
    <source>
        <strain evidence="8 9">PY_sf001</strain>
    </source>
</reference>
<dbReference type="GO" id="GO:0000981">
    <property type="term" value="F:DNA-binding transcription factor activity, RNA polymerase II-specific"/>
    <property type="evidence" value="ECO:0007669"/>
    <property type="project" value="InterPro"/>
</dbReference>
<dbReference type="InterPro" id="IPR020479">
    <property type="entry name" value="HD_metazoa"/>
</dbReference>
<dbReference type="AlphaFoldDB" id="A0A210PFT1"/>
<feature type="domain" description="Homeobox" evidence="7">
    <location>
        <begin position="191"/>
        <end position="251"/>
    </location>
</feature>
<dbReference type="CDD" id="cd00086">
    <property type="entry name" value="homeodomain"/>
    <property type="match status" value="1"/>
</dbReference>
<sequence length="357" mass="39582">MHYTTKMDNSRKSFSIDALLSKSSSVSTPKKTSDSDQRFHSKSPLVSPVVPLGSPRPSSSGSSHRSNSPDSSLSPSGSGGFTSGTFIPRPGLLNTQHPALMHQHSVAIQGLLHAQQMYGAFNGHTGGHNGGGSGMPMFSGSAFHSPADHAYKLSQHAQNIQPYLNEWFARGGMLMPRMMDYTAQQQSSLLGKTRRPRTAFTSQQLLELERQFKMNKYLSRPKRFEVATSLMLTETQVKIWFQNRRMKWKRSKKPSSEPSQKRMSEGGKRNSLYVTQKGEKAQSDDKIDVFDIDPESEDVEIDDDDDDEDDVDCESRDEDVNDISVPHPGHAQSDIRGGSLSDSNFQLKQFGLLQAGI</sequence>
<dbReference type="PROSITE" id="PS00027">
    <property type="entry name" value="HOMEOBOX_1"/>
    <property type="match status" value="1"/>
</dbReference>
<organism evidence="8 9">
    <name type="scientific">Mizuhopecten yessoensis</name>
    <name type="common">Japanese scallop</name>
    <name type="synonym">Patinopecten yessoensis</name>
    <dbReference type="NCBI Taxonomy" id="6573"/>
    <lineage>
        <taxon>Eukaryota</taxon>
        <taxon>Metazoa</taxon>
        <taxon>Spiralia</taxon>
        <taxon>Lophotrochozoa</taxon>
        <taxon>Mollusca</taxon>
        <taxon>Bivalvia</taxon>
        <taxon>Autobranchia</taxon>
        <taxon>Pteriomorphia</taxon>
        <taxon>Pectinida</taxon>
        <taxon>Pectinoidea</taxon>
        <taxon>Pectinidae</taxon>
        <taxon>Mizuhopecten</taxon>
    </lineage>
</organism>
<protein>
    <submittedName>
        <fullName evidence="8">Motor neuron and pancreas homeobox protein 1</fullName>
    </submittedName>
</protein>
<dbReference type="PRINTS" id="PR00024">
    <property type="entry name" value="HOMEOBOX"/>
</dbReference>
<evidence type="ECO:0000313" key="8">
    <source>
        <dbReference type="EMBL" id="OWF35342.1"/>
    </source>
</evidence>
<dbReference type="InterPro" id="IPR017970">
    <property type="entry name" value="Homeobox_CS"/>
</dbReference>
<dbReference type="GO" id="GO:0048812">
    <property type="term" value="P:neuron projection morphogenesis"/>
    <property type="evidence" value="ECO:0007669"/>
    <property type="project" value="TreeGrafter"/>
</dbReference>
<keyword evidence="1 4" id="KW-0238">DNA-binding</keyword>
<dbReference type="Gene3D" id="1.10.10.60">
    <property type="entry name" value="Homeodomain-like"/>
    <property type="match status" value="1"/>
</dbReference>
<feature type="compositionally biased region" description="Basic and acidic residues" evidence="6">
    <location>
        <begin position="277"/>
        <end position="289"/>
    </location>
</feature>
<keyword evidence="9" id="KW-1185">Reference proteome</keyword>
<dbReference type="GO" id="GO:0007417">
    <property type="term" value="P:central nervous system development"/>
    <property type="evidence" value="ECO:0007669"/>
    <property type="project" value="TreeGrafter"/>
</dbReference>
<feature type="DNA-binding region" description="Homeobox" evidence="4">
    <location>
        <begin position="193"/>
        <end position="252"/>
    </location>
</feature>
<dbReference type="InterPro" id="IPR001356">
    <property type="entry name" value="HD"/>
</dbReference>
<dbReference type="Proteomes" id="UP000242188">
    <property type="component" value="Unassembled WGS sequence"/>
</dbReference>
<feature type="compositionally biased region" description="Low complexity" evidence="6">
    <location>
        <begin position="42"/>
        <end position="76"/>
    </location>
</feature>
<accession>A0A210PFT1</accession>
<dbReference type="STRING" id="6573.A0A210PFT1"/>
<evidence type="ECO:0000256" key="5">
    <source>
        <dbReference type="RuleBase" id="RU000682"/>
    </source>
</evidence>
<evidence type="ECO:0000313" key="9">
    <source>
        <dbReference type="Proteomes" id="UP000242188"/>
    </source>
</evidence>
<dbReference type="SUPFAM" id="SSF46689">
    <property type="entry name" value="Homeodomain-like"/>
    <property type="match status" value="1"/>
</dbReference>
<dbReference type="InterPro" id="IPR042768">
    <property type="entry name" value="MNX1/Ceh-12"/>
</dbReference>
<comment type="caution">
    <text evidence="8">The sequence shown here is derived from an EMBL/GenBank/DDBJ whole genome shotgun (WGS) entry which is preliminary data.</text>
</comment>
<evidence type="ECO:0000259" key="7">
    <source>
        <dbReference type="PROSITE" id="PS50071"/>
    </source>
</evidence>
<comment type="subcellular location">
    <subcellularLocation>
        <location evidence="4 5">Nucleus</location>
    </subcellularLocation>
</comment>
<feature type="compositionally biased region" description="Low complexity" evidence="6">
    <location>
        <begin position="13"/>
        <end position="30"/>
    </location>
</feature>
<dbReference type="FunFam" id="1.10.10.60:FF:000357">
    <property type="entry name" value="Motor neuron and pancreas homeobox 1"/>
    <property type="match status" value="1"/>
</dbReference>
<evidence type="ECO:0000256" key="6">
    <source>
        <dbReference type="SAM" id="MobiDB-lite"/>
    </source>
</evidence>
<feature type="compositionally biased region" description="Basic and acidic residues" evidence="6">
    <location>
        <begin position="259"/>
        <end position="268"/>
    </location>
</feature>
<keyword evidence="3 4" id="KW-0539">Nucleus</keyword>
<dbReference type="InterPro" id="IPR009057">
    <property type="entry name" value="Homeodomain-like_sf"/>
</dbReference>
<feature type="region of interest" description="Disordered" evidence="6">
    <location>
        <begin position="248"/>
        <end position="341"/>
    </location>
</feature>
<dbReference type="OrthoDB" id="6159439at2759"/>
<evidence type="ECO:0000256" key="4">
    <source>
        <dbReference type="PROSITE-ProRule" id="PRU00108"/>
    </source>
</evidence>
<keyword evidence="2 4" id="KW-0371">Homeobox</keyword>
<feature type="region of interest" description="Disordered" evidence="6">
    <location>
        <begin position="1"/>
        <end position="89"/>
    </location>
</feature>
<dbReference type="GO" id="GO:1990837">
    <property type="term" value="F:sequence-specific double-stranded DNA binding"/>
    <property type="evidence" value="ECO:0007669"/>
    <property type="project" value="TreeGrafter"/>
</dbReference>
<dbReference type="GO" id="GO:0005634">
    <property type="term" value="C:nucleus"/>
    <property type="evidence" value="ECO:0007669"/>
    <property type="project" value="UniProtKB-SubCell"/>
</dbReference>
<dbReference type="PANTHER" id="PTHR24335">
    <property type="entry name" value="MOTOR NEURON AND PANCREAS HOMEOBOX PROTEIN"/>
    <property type="match status" value="1"/>
</dbReference>
<proteinExistence type="predicted"/>
<name>A0A210PFT1_MIZYE</name>
<dbReference type="Pfam" id="PF00046">
    <property type="entry name" value="Homeodomain"/>
    <property type="match status" value="1"/>
</dbReference>